<evidence type="ECO:0000313" key="3">
    <source>
        <dbReference type="Proteomes" id="UP000532247"/>
    </source>
</evidence>
<accession>A0A7Y4F0U7</accession>
<evidence type="ECO:0000313" key="2">
    <source>
        <dbReference type="EMBL" id="NOI11774.1"/>
    </source>
</evidence>
<dbReference type="Proteomes" id="UP000532247">
    <property type="component" value="Unassembled WGS sequence"/>
</dbReference>
<dbReference type="AlphaFoldDB" id="A0A7Y4F0U7"/>
<reference evidence="2 3" key="1">
    <citation type="submission" date="2019-09" db="EMBL/GenBank/DDBJ databases">
        <title>Draft genome sequencing and comparative genomics of hatchery-associated Vibrios.</title>
        <authorList>
            <person name="Kehlet-Delgado H."/>
            <person name="Mueller R.S."/>
        </authorList>
    </citation>
    <scope>NUCLEOTIDE SEQUENCE [LARGE SCALE GENOMIC DNA]</scope>
    <source>
        <strain evidence="2 3">081416A</strain>
    </source>
</reference>
<evidence type="ECO:0000259" key="1">
    <source>
        <dbReference type="SMART" id="SM01321"/>
    </source>
</evidence>
<dbReference type="PANTHER" id="PTHR33360:SF2">
    <property type="entry name" value="TRANSPOSASE FOR INSERTION SEQUENCE ELEMENT IS200"/>
    <property type="match status" value="1"/>
</dbReference>
<dbReference type="Gene3D" id="3.30.70.1290">
    <property type="entry name" value="Transposase IS200-like"/>
    <property type="match status" value="1"/>
</dbReference>
<dbReference type="SMART" id="SM01321">
    <property type="entry name" value="Y1_Tnp"/>
    <property type="match status" value="1"/>
</dbReference>
<dbReference type="SUPFAM" id="SSF143422">
    <property type="entry name" value="Transposase IS200-like"/>
    <property type="match status" value="1"/>
</dbReference>
<feature type="domain" description="Transposase IS200-like" evidence="1">
    <location>
        <begin position="14"/>
        <end position="134"/>
    </location>
</feature>
<comment type="caution">
    <text evidence="2">The sequence shown here is derived from an EMBL/GenBank/DDBJ whole genome shotgun (WGS) entry which is preliminary data.</text>
</comment>
<dbReference type="Pfam" id="PF01797">
    <property type="entry name" value="Y1_Tnp"/>
    <property type="match status" value="1"/>
</dbReference>
<dbReference type="NCBIfam" id="NF033573">
    <property type="entry name" value="transpos_IS200"/>
    <property type="match status" value="1"/>
</dbReference>
<dbReference type="InterPro" id="IPR002686">
    <property type="entry name" value="Transposase_17"/>
</dbReference>
<gene>
    <name evidence="2" type="primary">tnpA</name>
    <name evidence="2" type="ORF">F0254_23430</name>
</gene>
<dbReference type="EMBL" id="VTYF01000022">
    <property type="protein sequence ID" value="NOI11774.1"/>
    <property type="molecule type" value="Genomic_DNA"/>
</dbReference>
<organism evidence="2 3">
    <name type="scientific">Vibrio alginolyticus</name>
    <dbReference type="NCBI Taxonomy" id="663"/>
    <lineage>
        <taxon>Bacteria</taxon>
        <taxon>Pseudomonadati</taxon>
        <taxon>Pseudomonadota</taxon>
        <taxon>Gammaproteobacteria</taxon>
        <taxon>Vibrionales</taxon>
        <taxon>Vibrionaceae</taxon>
        <taxon>Vibrio</taxon>
    </lineage>
</organism>
<dbReference type="InterPro" id="IPR036515">
    <property type="entry name" value="Transposase_17_sf"/>
</dbReference>
<protein>
    <submittedName>
        <fullName evidence="2">IS200/IS605 family transposase</fullName>
    </submittedName>
</protein>
<dbReference type="GO" id="GO:0004803">
    <property type="term" value="F:transposase activity"/>
    <property type="evidence" value="ECO:0007669"/>
    <property type="project" value="InterPro"/>
</dbReference>
<sequence length="138" mass="15698">MSVCDNFNKGRHSCYSLHLHIVFVTKYRKKVFGDLHLQSLEATFRELCLGFDAELKEFNGEPDHVHLLISTSPNTPSVAKLVNSLKATSSRRIRREFNDVEGAFGKNVLWSRSYFAGTCGGAPLTVIRQYIEQQDRPH</sequence>
<dbReference type="PANTHER" id="PTHR33360">
    <property type="entry name" value="TRANSPOSASE FOR INSERTION SEQUENCE ELEMENT IS200"/>
    <property type="match status" value="1"/>
</dbReference>
<dbReference type="GO" id="GO:0003677">
    <property type="term" value="F:DNA binding"/>
    <property type="evidence" value="ECO:0007669"/>
    <property type="project" value="InterPro"/>
</dbReference>
<proteinExistence type="predicted"/>
<name>A0A7Y4F0U7_VIBAL</name>
<dbReference type="GO" id="GO:0006313">
    <property type="term" value="P:DNA transposition"/>
    <property type="evidence" value="ECO:0007669"/>
    <property type="project" value="InterPro"/>
</dbReference>